<sequence>MPSKTARLLAGLPVKGRRFAPNTAWCEWARANGCLPTREEEVDEIEEFEVGVEEGSVAMEDKLNGANLANNLKSDVPVDDAALVDEESSTDAFDEMSIATSDTVPSFAKMRHSIDIEDDSQIWNRYELKCTSCDIASQRVLIWEPDCYENLHTNSVFYFVEILGD</sequence>
<dbReference type="EMBL" id="UYRS01006267">
    <property type="protein sequence ID" value="VDK27466.1"/>
    <property type="molecule type" value="Genomic_DNA"/>
</dbReference>
<reference evidence="1 2" key="1">
    <citation type="submission" date="2018-11" db="EMBL/GenBank/DDBJ databases">
        <authorList>
            <consortium name="Pathogen Informatics"/>
        </authorList>
    </citation>
    <scope>NUCLEOTIDE SEQUENCE [LARGE SCALE GENOMIC DNA]</scope>
</reference>
<evidence type="ECO:0000313" key="2">
    <source>
        <dbReference type="Proteomes" id="UP000282613"/>
    </source>
</evidence>
<dbReference type="AlphaFoldDB" id="A0A3P6NLV2"/>
<evidence type="ECO:0000313" key="1">
    <source>
        <dbReference type="EMBL" id="VDK27466.1"/>
    </source>
</evidence>
<proteinExistence type="predicted"/>
<keyword evidence="2" id="KW-1185">Reference proteome</keyword>
<dbReference type="Proteomes" id="UP000282613">
    <property type="component" value="Unassembled WGS sequence"/>
</dbReference>
<accession>A0A3P6NLV2</accession>
<organism evidence="1 2">
    <name type="scientific">Taenia asiatica</name>
    <name type="common">Asian tapeworm</name>
    <dbReference type="NCBI Taxonomy" id="60517"/>
    <lineage>
        <taxon>Eukaryota</taxon>
        <taxon>Metazoa</taxon>
        <taxon>Spiralia</taxon>
        <taxon>Lophotrochozoa</taxon>
        <taxon>Platyhelminthes</taxon>
        <taxon>Cestoda</taxon>
        <taxon>Eucestoda</taxon>
        <taxon>Cyclophyllidea</taxon>
        <taxon>Taeniidae</taxon>
        <taxon>Taenia</taxon>
    </lineage>
</organism>
<name>A0A3P6NLV2_TAEAS</name>
<protein>
    <submittedName>
        <fullName evidence="1">Uncharacterized protein</fullName>
    </submittedName>
</protein>
<gene>
    <name evidence="1" type="ORF">TASK_LOCUS3149</name>
</gene>